<dbReference type="EMBL" id="CP030850">
    <property type="protein sequence ID" value="AXE18340.1"/>
    <property type="molecule type" value="Genomic_DNA"/>
</dbReference>
<dbReference type="KEGG" id="run:DR864_11560"/>
<reference evidence="1 2" key="1">
    <citation type="submission" date="2018-07" db="EMBL/GenBank/DDBJ databases">
        <title>Genome sequencing of Runella.</title>
        <authorList>
            <person name="Baek M.-G."/>
            <person name="Yi H."/>
        </authorList>
    </citation>
    <scope>NUCLEOTIDE SEQUENCE [LARGE SCALE GENOMIC DNA]</scope>
    <source>
        <strain evidence="1 2">HYN0085</strain>
    </source>
</reference>
<dbReference type="AlphaFoldDB" id="A0A344TI69"/>
<name>A0A344TI69_9BACT</name>
<dbReference type="RefSeq" id="WP_114067124.1">
    <property type="nucleotide sequence ID" value="NZ_CP030850.1"/>
</dbReference>
<gene>
    <name evidence="1" type="ORF">DR864_11560</name>
</gene>
<keyword evidence="2" id="KW-1185">Reference proteome</keyword>
<organism evidence="1 2">
    <name type="scientific">Runella rosea</name>
    <dbReference type="NCBI Taxonomy" id="2259595"/>
    <lineage>
        <taxon>Bacteria</taxon>
        <taxon>Pseudomonadati</taxon>
        <taxon>Bacteroidota</taxon>
        <taxon>Cytophagia</taxon>
        <taxon>Cytophagales</taxon>
        <taxon>Spirosomataceae</taxon>
        <taxon>Runella</taxon>
    </lineage>
</organism>
<proteinExistence type="predicted"/>
<dbReference type="Proteomes" id="UP000251993">
    <property type="component" value="Chromosome"/>
</dbReference>
<evidence type="ECO:0000313" key="2">
    <source>
        <dbReference type="Proteomes" id="UP000251993"/>
    </source>
</evidence>
<protein>
    <submittedName>
        <fullName evidence="1">Uncharacterized protein</fullName>
    </submittedName>
</protein>
<accession>A0A344TI69</accession>
<dbReference type="OrthoDB" id="1467713at2"/>
<sequence length="83" mass="9885">MRYVGDISSTDHYKIALYTWNGKYIVKVEAGLYEQTYKVSEMDFLGDEADIRKLFTDEVFLKTIFARFNQMHTDFQEAIERNE</sequence>
<evidence type="ECO:0000313" key="1">
    <source>
        <dbReference type="EMBL" id="AXE18340.1"/>
    </source>
</evidence>